<dbReference type="Gene3D" id="3.40.50.300">
    <property type="entry name" value="P-loop containing nucleotide triphosphate hydrolases"/>
    <property type="match status" value="1"/>
</dbReference>
<keyword evidence="4" id="KW-1185">Reference proteome</keyword>
<dbReference type="InterPro" id="IPR004482">
    <property type="entry name" value="Mg_chelat-rel"/>
</dbReference>
<organism evidence="3 4">
    <name type="scientific">Thermoanaerobacterium xylanolyticum (strain ATCC 49914 / DSM 7097 / LX-11)</name>
    <dbReference type="NCBI Taxonomy" id="858215"/>
    <lineage>
        <taxon>Bacteria</taxon>
        <taxon>Bacillati</taxon>
        <taxon>Bacillota</taxon>
        <taxon>Clostridia</taxon>
        <taxon>Thermoanaerobacterales</taxon>
        <taxon>Thermoanaerobacteraceae</taxon>
        <taxon>Thermoanaerobacterium</taxon>
    </lineage>
</organism>
<reference evidence="3" key="1">
    <citation type="submission" date="2011-05" db="EMBL/GenBank/DDBJ databases">
        <title>Complete sequence of Thermoanaerobacterium xylanolyticum LX-11.</title>
        <authorList>
            <consortium name="US DOE Joint Genome Institute"/>
            <person name="Lucas S."/>
            <person name="Han J."/>
            <person name="Lapidus A."/>
            <person name="Cheng J.-F."/>
            <person name="Goodwin L."/>
            <person name="Pitluck S."/>
            <person name="Peters L."/>
            <person name="Mikhailova N."/>
            <person name="Lu M."/>
            <person name="Han C."/>
            <person name="Tapia R."/>
            <person name="Land M."/>
            <person name="Hauser L."/>
            <person name="Kyrpides N."/>
            <person name="Ivanova N."/>
            <person name="Pagani I."/>
            <person name="Hemme C."/>
            <person name="Woyke T."/>
        </authorList>
    </citation>
    <scope>NUCLEOTIDE SEQUENCE</scope>
    <source>
        <strain evidence="3">LX-11</strain>
    </source>
</reference>
<dbReference type="InterPro" id="IPR027417">
    <property type="entry name" value="P-loop_NTPase"/>
</dbReference>
<dbReference type="STRING" id="858215.Thexy_1344"/>
<dbReference type="InterPro" id="IPR025158">
    <property type="entry name" value="Mg_chelat-rel_C"/>
</dbReference>
<name>F6BG32_THEXL</name>
<dbReference type="InterPro" id="IPR014721">
    <property type="entry name" value="Ribsml_uS5_D2-typ_fold_subgr"/>
</dbReference>
<protein>
    <submittedName>
        <fullName evidence="3">Mg chelatase, subunit ChlI</fullName>
    </submittedName>
</protein>
<dbReference type="Pfam" id="PF13541">
    <property type="entry name" value="ChlI"/>
    <property type="match status" value="1"/>
</dbReference>
<dbReference type="SUPFAM" id="SSF52540">
    <property type="entry name" value="P-loop containing nucleoside triphosphate hydrolases"/>
    <property type="match status" value="1"/>
</dbReference>
<proteinExistence type="inferred from homology"/>
<dbReference type="HOGENOM" id="CLU_026145_1_0_9"/>
<dbReference type="PANTHER" id="PTHR32039">
    <property type="entry name" value="MAGNESIUM-CHELATASE SUBUNIT CHLI"/>
    <property type="match status" value="1"/>
</dbReference>
<dbReference type="SMART" id="SM00382">
    <property type="entry name" value="AAA"/>
    <property type="match status" value="1"/>
</dbReference>
<dbReference type="eggNOG" id="COG0606">
    <property type="taxonomic scope" value="Bacteria"/>
</dbReference>
<dbReference type="Gene3D" id="3.30.230.10">
    <property type="match status" value="1"/>
</dbReference>
<comment type="similarity">
    <text evidence="1">Belongs to the Mg-chelatase subunits D/I family. ComM subfamily.</text>
</comment>
<dbReference type="RefSeq" id="WP_013788118.1">
    <property type="nucleotide sequence ID" value="NC_015555.1"/>
</dbReference>
<evidence type="ECO:0000256" key="1">
    <source>
        <dbReference type="ARBA" id="ARBA00006354"/>
    </source>
</evidence>
<accession>F6BG32</accession>
<dbReference type="Proteomes" id="UP000007239">
    <property type="component" value="Chromosome"/>
</dbReference>
<sequence>MLSITKSMAILGIDGYVVDVEIDISNGLPAFDIVGLGDTEIKESRDRVRAAIKNSGYEFPVKKITVNLAPANTKKEGTSFDLPIAVGILICTGQVKPVDNDTVLLGELSLDGSLRPIKGALPMAMDARLYGIKRIILPYANAKEAAITKDVEVIPVKSLKDVVDYINGIKVIDSIKIDIDELFKRKNYDVDFSDVKGQENAKRAFEIAAAGGHNVMLVGPPGSGKTMLARRFPTILPEMTLEEALEVTKIHSIAGTLSEDVSLLTNRVFRAPHHTISTVSLVGGGRIPKPGEVSLAHYGVLFLDEFPEFRRDAIEALRQPLEDECVTISRVNATFTYPAKVILIVALNPCPCGYLGDDTHECRCTPNEIRRYQNKISGPLLDRIDLHVEVNRVDKQKYFDDDANVETSEMIRNRVKKAREIQLKRYKGSGIFFNSQLNNNMIKKYIKLDKKTTDMIKEYFDTLGLSARAYNKIVKLARTIADLEGSHDVKYEHVVEAFQYRNFNNKYISN</sequence>
<dbReference type="SUPFAM" id="SSF54211">
    <property type="entry name" value="Ribosomal protein S5 domain 2-like"/>
    <property type="match status" value="1"/>
</dbReference>
<dbReference type="NCBIfam" id="TIGR00368">
    <property type="entry name" value="YifB family Mg chelatase-like AAA ATPase"/>
    <property type="match status" value="1"/>
</dbReference>
<dbReference type="InterPro" id="IPR045006">
    <property type="entry name" value="CHLI-like"/>
</dbReference>
<dbReference type="AlphaFoldDB" id="F6BG32"/>
<evidence type="ECO:0000259" key="2">
    <source>
        <dbReference type="SMART" id="SM00382"/>
    </source>
</evidence>
<dbReference type="Pfam" id="PF13335">
    <property type="entry name" value="Mg_chelatase_C"/>
    <property type="match status" value="1"/>
</dbReference>
<dbReference type="EMBL" id="CP002739">
    <property type="protein sequence ID" value="AEF17377.1"/>
    <property type="molecule type" value="Genomic_DNA"/>
</dbReference>
<dbReference type="Pfam" id="PF01078">
    <property type="entry name" value="Mg_chelatase"/>
    <property type="match status" value="1"/>
</dbReference>
<dbReference type="KEGG" id="txy:Thexy_1344"/>
<dbReference type="InterPro" id="IPR000523">
    <property type="entry name" value="Mg_chelatse_chII-like_cat_dom"/>
</dbReference>
<evidence type="ECO:0000313" key="4">
    <source>
        <dbReference type="Proteomes" id="UP000007239"/>
    </source>
</evidence>
<dbReference type="PANTHER" id="PTHR32039:SF7">
    <property type="entry name" value="COMPETENCE PROTEIN COMM"/>
    <property type="match status" value="1"/>
</dbReference>
<feature type="domain" description="AAA+ ATPase" evidence="2">
    <location>
        <begin position="211"/>
        <end position="394"/>
    </location>
</feature>
<gene>
    <name evidence="3" type="ordered locus">Thexy_1344</name>
</gene>
<evidence type="ECO:0000313" key="3">
    <source>
        <dbReference type="EMBL" id="AEF17377.1"/>
    </source>
</evidence>
<dbReference type="InterPro" id="IPR003593">
    <property type="entry name" value="AAA+_ATPase"/>
</dbReference>
<dbReference type="GO" id="GO:0005524">
    <property type="term" value="F:ATP binding"/>
    <property type="evidence" value="ECO:0007669"/>
    <property type="project" value="InterPro"/>
</dbReference>
<dbReference type="PRINTS" id="PR00830">
    <property type="entry name" value="ENDOLAPTASE"/>
</dbReference>
<dbReference type="InterPro" id="IPR020568">
    <property type="entry name" value="Ribosomal_Su5_D2-typ_SF"/>
</dbReference>